<evidence type="ECO:0000259" key="7">
    <source>
        <dbReference type="Pfam" id="PF08281"/>
    </source>
</evidence>
<dbReference type="PANTHER" id="PTHR43133">
    <property type="entry name" value="RNA POLYMERASE ECF-TYPE SIGMA FACTO"/>
    <property type="match status" value="1"/>
</dbReference>
<dbReference type="InterPro" id="IPR036388">
    <property type="entry name" value="WH-like_DNA-bd_sf"/>
</dbReference>
<name>A0ABP9P9M8_9ACTN</name>
<evidence type="ECO:0000313" key="8">
    <source>
        <dbReference type="EMBL" id="GAA5142944.1"/>
    </source>
</evidence>
<feature type="domain" description="RNA polymerase sigma-70 region 2" evidence="6">
    <location>
        <begin position="21"/>
        <end position="89"/>
    </location>
</feature>
<evidence type="ECO:0000256" key="5">
    <source>
        <dbReference type="ARBA" id="ARBA00023163"/>
    </source>
</evidence>
<accession>A0ABP9P9M8</accession>
<evidence type="ECO:0000256" key="2">
    <source>
        <dbReference type="ARBA" id="ARBA00023015"/>
    </source>
</evidence>
<dbReference type="SUPFAM" id="SSF88659">
    <property type="entry name" value="Sigma3 and sigma4 domains of RNA polymerase sigma factors"/>
    <property type="match status" value="1"/>
</dbReference>
<dbReference type="InterPro" id="IPR039425">
    <property type="entry name" value="RNA_pol_sigma-70-like"/>
</dbReference>
<dbReference type="InterPro" id="IPR013249">
    <property type="entry name" value="RNA_pol_sigma70_r4_t2"/>
</dbReference>
<dbReference type="InterPro" id="IPR013325">
    <property type="entry name" value="RNA_pol_sigma_r2"/>
</dbReference>
<dbReference type="SUPFAM" id="SSF88946">
    <property type="entry name" value="Sigma2 domain of RNA polymerase sigma factors"/>
    <property type="match status" value="1"/>
</dbReference>
<dbReference type="Gene3D" id="1.10.10.10">
    <property type="entry name" value="Winged helix-like DNA-binding domain superfamily/Winged helix DNA-binding domain"/>
    <property type="match status" value="1"/>
</dbReference>
<evidence type="ECO:0000256" key="1">
    <source>
        <dbReference type="ARBA" id="ARBA00010641"/>
    </source>
</evidence>
<keyword evidence="9" id="KW-1185">Reference proteome</keyword>
<dbReference type="Gene3D" id="1.10.1740.10">
    <property type="match status" value="1"/>
</dbReference>
<dbReference type="PANTHER" id="PTHR43133:SF58">
    <property type="entry name" value="ECF RNA POLYMERASE SIGMA FACTOR SIGD"/>
    <property type="match status" value="1"/>
</dbReference>
<dbReference type="Pfam" id="PF08281">
    <property type="entry name" value="Sigma70_r4_2"/>
    <property type="match status" value="1"/>
</dbReference>
<reference evidence="9" key="1">
    <citation type="journal article" date="2019" name="Int. J. Syst. Evol. Microbiol.">
        <title>The Global Catalogue of Microorganisms (GCM) 10K type strain sequencing project: providing services to taxonomists for standard genome sequencing and annotation.</title>
        <authorList>
            <consortium name="The Broad Institute Genomics Platform"/>
            <consortium name="The Broad Institute Genome Sequencing Center for Infectious Disease"/>
            <person name="Wu L."/>
            <person name="Ma J."/>
        </authorList>
    </citation>
    <scope>NUCLEOTIDE SEQUENCE [LARGE SCALE GENOMIC DNA]</scope>
    <source>
        <strain evidence="9">JCM 18459</strain>
    </source>
</reference>
<keyword evidence="2" id="KW-0805">Transcription regulation</keyword>
<dbReference type="Proteomes" id="UP001500221">
    <property type="component" value="Unassembled WGS sequence"/>
</dbReference>
<comment type="caution">
    <text evidence="8">The sequence shown here is derived from an EMBL/GenBank/DDBJ whole genome shotgun (WGS) entry which is preliminary data.</text>
</comment>
<evidence type="ECO:0000259" key="6">
    <source>
        <dbReference type="Pfam" id="PF04542"/>
    </source>
</evidence>
<comment type="similarity">
    <text evidence="1">Belongs to the sigma-70 factor family. ECF subfamily.</text>
</comment>
<dbReference type="EMBL" id="BAABKG010000001">
    <property type="protein sequence ID" value="GAA5142944.1"/>
    <property type="molecule type" value="Genomic_DNA"/>
</dbReference>
<gene>
    <name evidence="8" type="ORF">GCM10023340_07260</name>
</gene>
<keyword evidence="4" id="KW-0238">DNA-binding</keyword>
<dbReference type="RefSeq" id="WP_345454613.1">
    <property type="nucleotide sequence ID" value="NZ_BAABKG010000001.1"/>
</dbReference>
<feature type="domain" description="RNA polymerase sigma factor 70 region 4 type 2" evidence="7">
    <location>
        <begin position="122"/>
        <end position="173"/>
    </location>
</feature>
<dbReference type="InterPro" id="IPR007627">
    <property type="entry name" value="RNA_pol_sigma70_r2"/>
</dbReference>
<organism evidence="8 9">
    <name type="scientific">Nocardioides marinquilinus</name>
    <dbReference type="NCBI Taxonomy" id="1210400"/>
    <lineage>
        <taxon>Bacteria</taxon>
        <taxon>Bacillati</taxon>
        <taxon>Actinomycetota</taxon>
        <taxon>Actinomycetes</taxon>
        <taxon>Propionibacteriales</taxon>
        <taxon>Nocardioidaceae</taxon>
        <taxon>Nocardioides</taxon>
    </lineage>
</organism>
<dbReference type="InterPro" id="IPR013324">
    <property type="entry name" value="RNA_pol_sigma_r3/r4-like"/>
</dbReference>
<keyword evidence="5" id="KW-0804">Transcription</keyword>
<dbReference type="InterPro" id="IPR014284">
    <property type="entry name" value="RNA_pol_sigma-70_dom"/>
</dbReference>
<evidence type="ECO:0000256" key="3">
    <source>
        <dbReference type="ARBA" id="ARBA00023082"/>
    </source>
</evidence>
<proteinExistence type="inferred from homology"/>
<protein>
    <submittedName>
        <fullName evidence="8">Sigma-70 family RNA polymerase sigma factor</fullName>
    </submittedName>
</protein>
<evidence type="ECO:0000256" key="4">
    <source>
        <dbReference type="ARBA" id="ARBA00023125"/>
    </source>
</evidence>
<dbReference type="NCBIfam" id="TIGR02937">
    <property type="entry name" value="sigma70-ECF"/>
    <property type="match status" value="1"/>
</dbReference>
<keyword evidence="3" id="KW-0731">Sigma factor</keyword>
<evidence type="ECO:0000313" key="9">
    <source>
        <dbReference type="Proteomes" id="UP001500221"/>
    </source>
</evidence>
<sequence>MNDAYDPLTRIGSDPDALEAFYRDHVEAVQRFVARRVDDPHRAADLVADVFLAAIAGAHTYRSDRGPVIAWLYGVGRNTIAADARRRGRELRAVRDLGGQRLLDAGSLARIEERIDAERDARRLYLAIAELGDDDRRLLELVAVDGLSVADAARSLGVKPATARVRLHRSRARVTHHLRRSVPAIALTPEITS</sequence>
<dbReference type="Pfam" id="PF04542">
    <property type="entry name" value="Sigma70_r2"/>
    <property type="match status" value="1"/>
</dbReference>